<dbReference type="AlphaFoldDB" id="A0A2T0FDV0"/>
<protein>
    <recommendedName>
        <fullName evidence="1">N-acetyltransferase domain-containing protein</fullName>
    </recommendedName>
</protein>
<comment type="caution">
    <text evidence="2">The sequence shown here is derived from an EMBL/GenBank/DDBJ whole genome shotgun (WGS) entry which is preliminary data.</text>
</comment>
<dbReference type="OrthoDB" id="410198at2759"/>
<dbReference type="InterPro" id="IPR000182">
    <property type="entry name" value="GNAT_dom"/>
</dbReference>
<proteinExistence type="predicted"/>
<name>A0A2T0FDV0_9ASCO</name>
<keyword evidence="3" id="KW-1185">Reference proteome</keyword>
<dbReference type="PROSITE" id="PS51186">
    <property type="entry name" value="GNAT"/>
    <property type="match status" value="1"/>
</dbReference>
<dbReference type="GO" id="GO:0016747">
    <property type="term" value="F:acyltransferase activity, transferring groups other than amino-acyl groups"/>
    <property type="evidence" value="ECO:0007669"/>
    <property type="project" value="InterPro"/>
</dbReference>
<dbReference type="Pfam" id="PF13508">
    <property type="entry name" value="Acetyltransf_7"/>
    <property type="match status" value="1"/>
</dbReference>
<dbReference type="RefSeq" id="XP_024663132.1">
    <property type="nucleotide sequence ID" value="XM_024807364.1"/>
</dbReference>
<reference evidence="2 3" key="1">
    <citation type="submission" date="2017-04" db="EMBL/GenBank/DDBJ databases">
        <title>Genome sequencing of [Candida] sorbophila.</title>
        <authorList>
            <person name="Ahn J.O."/>
        </authorList>
    </citation>
    <scope>NUCLEOTIDE SEQUENCE [LARGE SCALE GENOMIC DNA]</scope>
    <source>
        <strain evidence="2 3">DS02</strain>
    </source>
</reference>
<evidence type="ECO:0000313" key="3">
    <source>
        <dbReference type="Proteomes" id="UP000238350"/>
    </source>
</evidence>
<organism evidence="2 3">
    <name type="scientific">Wickerhamiella sorbophila</name>
    <dbReference type="NCBI Taxonomy" id="45607"/>
    <lineage>
        <taxon>Eukaryota</taxon>
        <taxon>Fungi</taxon>
        <taxon>Dikarya</taxon>
        <taxon>Ascomycota</taxon>
        <taxon>Saccharomycotina</taxon>
        <taxon>Dipodascomycetes</taxon>
        <taxon>Dipodascales</taxon>
        <taxon>Trichomonascaceae</taxon>
        <taxon>Wickerhamiella</taxon>
    </lineage>
</organism>
<evidence type="ECO:0000313" key="2">
    <source>
        <dbReference type="EMBL" id="PRT53186.1"/>
    </source>
</evidence>
<dbReference type="EMBL" id="NDIQ01000001">
    <property type="protein sequence ID" value="PRT53186.1"/>
    <property type="molecule type" value="Genomic_DNA"/>
</dbReference>
<accession>A0A2T0FDV0</accession>
<evidence type="ECO:0000259" key="1">
    <source>
        <dbReference type="PROSITE" id="PS51186"/>
    </source>
</evidence>
<dbReference type="InterPro" id="IPR016181">
    <property type="entry name" value="Acyl_CoA_acyltransferase"/>
</dbReference>
<dbReference type="GeneID" id="36514555"/>
<gene>
    <name evidence="2" type="ORF">B9G98_00806</name>
</gene>
<sequence length="277" mass="32149">MLIREIEAKDVGLFKAMELSRLVLDVFAQENYSEVLLGPLYIKELRSESRTTFRYKKLVLFFALDLWKRAKLCNNRNWEVIGDSGDLIGFSSWNVPIGSKTPPSIWTTAYRWIIERAVSLGEFLLCLGDGKDSLLAQGKALGSVTAQMDDEIGWLKVPEATLAHFDNDKLSKTIYHRKQMWWCSKMVIDPKYQRQGYGFKLFKHCLDNIEPYRPIFEDGDVKITAPAKYGLCSSENGRRLYEKFGFRLYKTASRYVGDVKLERPIYIKNYSEPLYQF</sequence>
<dbReference type="Proteomes" id="UP000238350">
    <property type="component" value="Unassembled WGS sequence"/>
</dbReference>
<dbReference type="SUPFAM" id="SSF55729">
    <property type="entry name" value="Acyl-CoA N-acyltransferases (Nat)"/>
    <property type="match status" value="1"/>
</dbReference>
<dbReference type="Gene3D" id="3.40.630.30">
    <property type="match status" value="1"/>
</dbReference>
<dbReference type="CDD" id="cd04301">
    <property type="entry name" value="NAT_SF"/>
    <property type="match status" value="1"/>
</dbReference>
<feature type="domain" description="N-acetyltransferase" evidence="1">
    <location>
        <begin position="113"/>
        <end position="266"/>
    </location>
</feature>